<dbReference type="InterPro" id="IPR000209">
    <property type="entry name" value="Peptidase_S8/S53_dom"/>
</dbReference>
<dbReference type="GO" id="GO:0004252">
    <property type="term" value="F:serine-type endopeptidase activity"/>
    <property type="evidence" value="ECO:0007669"/>
    <property type="project" value="InterPro"/>
</dbReference>
<dbReference type="GO" id="GO:0006508">
    <property type="term" value="P:proteolysis"/>
    <property type="evidence" value="ECO:0007669"/>
    <property type="project" value="InterPro"/>
</dbReference>
<protein>
    <recommendedName>
        <fullName evidence="3">Peptidase S8/S53 domain-containing protein</fullName>
    </recommendedName>
</protein>
<dbReference type="Proteomes" id="UP001234989">
    <property type="component" value="Chromosome 6"/>
</dbReference>
<gene>
    <name evidence="4" type="ORF">MTR67_026476</name>
</gene>
<evidence type="ECO:0000256" key="1">
    <source>
        <dbReference type="ARBA" id="ARBA00011073"/>
    </source>
</evidence>
<keyword evidence="5" id="KW-1185">Reference proteome</keyword>
<dbReference type="Gene3D" id="3.40.50.200">
    <property type="entry name" value="Peptidase S8/S53 domain"/>
    <property type="match status" value="1"/>
</dbReference>
<evidence type="ECO:0000313" key="5">
    <source>
        <dbReference type="Proteomes" id="UP001234989"/>
    </source>
</evidence>
<dbReference type="AlphaFoldDB" id="A0AAF0R0K8"/>
<dbReference type="SUPFAM" id="SSF52743">
    <property type="entry name" value="Subtilisin-like"/>
    <property type="match status" value="1"/>
</dbReference>
<name>A0AAF0R0K8_SOLVR</name>
<evidence type="ECO:0000313" key="4">
    <source>
        <dbReference type="EMBL" id="WMV33091.1"/>
    </source>
</evidence>
<reference evidence="4" key="1">
    <citation type="submission" date="2023-08" db="EMBL/GenBank/DDBJ databases">
        <title>A de novo genome assembly of Solanum verrucosum Schlechtendal, a Mexican diploid species geographically isolated from the other diploid A-genome species in potato relatives.</title>
        <authorList>
            <person name="Hosaka K."/>
        </authorList>
    </citation>
    <scope>NUCLEOTIDE SEQUENCE</scope>
    <source>
        <tissue evidence="4">Young leaves</tissue>
    </source>
</reference>
<dbReference type="Pfam" id="PF00082">
    <property type="entry name" value="Peptidase_S8"/>
    <property type="match status" value="1"/>
</dbReference>
<comment type="similarity">
    <text evidence="1">Belongs to the peptidase S8 family.</text>
</comment>
<feature type="domain" description="Peptidase S8/S53" evidence="3">
    <location>
        <begin position="5"/>
        <end position="95"/>
    </location>
</feature>
<organism evidence="4 5">
    <name type="scientific">Solanum verrucosum</name>
    <dbReference type="NCBI Taxonomy" id="315347"/>
    <lineage>
        <taxon>Eukaryota</taxon>
        <taxon>Viridiplantae</taxon>
        <taxon>Streptophyta</taxon>
        <taxon>Embryophyta</taxon>
        <taxon>Tracheophyta</taxon>
        <taxon>Spermatophyta</taxon>
        <taxon>Magnoliopsida</taxon>
        <taxon>eudicotyledons</taxon>
        <taxon>Gunneridae</taxon>
        <taxon>Pentapetalae</taxon>
        <taxon>asterids</taxon>
        <taxon>lamiids</taxon>
        <taxon>Solanales</taxon>
        <taxon>Solanaceae</taxon>
        <taxon>Solanoideae</taxon>
        <taxon>Solaneae</taxon>
        <taxon>Solanum</taxon>
    </lineage>
</organism>
<sequence>MSGNVAEINDEKAMFKSARDNNGHGCHTTSTAAGHYVAGMNYKGLTSRRDSGSSPVTWITVYKICWSSCCDDVDLLAAFDDAIKDGVHSISLSLVKVLAYLKCVHLQESDMLLKPMMVISLPINPDEAEEKGAQKATGICTTSTDTLIRKVEWSVDDILLRSFMSPGLIQSVTPQALTSCMRSCVLWLRLRACELFTVF</sequence>
<evidence type="ECO:0000256" key="2">
    <source>
        <dbReference type="ARBA" id="ARBA00022729"/>
    </source>
</evidence>
<keyword evidence="2" id="KW-0732">Signal</keyword>
<dbReference type="InterPro" id="IPR036852">
    <property type="entry name" value="Peptidase_S8/S53_dom_sf"/>
</dbReference>
<dbReference type="InterPro" id="IPR045051">
    <property type="entry name" value="SBT"/>
</dbReference>
<proteinExistence type="inferred from homology"/>
<accession>A0AAF0R0K8</accession>
<dbReference type="EMBL" id="CP133617">
    <property type="protein sequence ID" value="WMV33091.1"/>
    <property type="molecule type" value="Genomic_DNA"/>
</dbReference>
<dbReference type="PANTHER" id="PTHR10795">
    <property type="entry name" value="PROPROTEIN CONVERTASE SUBTILISIN/KEXIN"/>
    <property type="match status" value="1"/>
</dbReference>
<evidence type="ECO:0000259" key="3">
    <source>
        <dbReference type="Pfam" id="PF00082"/>
    </source>
</evidence>